<gene>
    <name evidence="3" type="ORF">SteCoe_32162</name>
</gene>
<proteinExistence type="predicted"/>
<accession>A0A1R2AZT1</accession>
<dbReference type="CDD" id="cd00180">
    <property type="entry name" value="PKc"/>
    <property type="match status" value="1"/>
</dbReference>
<dbReference type="GO" id="GO:0004674">
    <property type="term" value="F:protein serine/threonine kinase activity"/>
    <property type="evidence" value="ECO:0007669"/>
    <property type="project" value="TreeGrafter"/>
</dbReference>
<reference evidence="3 4" key="1">
    <citation type="submission" date="2016-11" db="EMBL/GenBank/DDBJ databases">
        <title>The macronuclear genome of Stentor coeruleus: a giant cell with tiny introns.</title>
        <authorList>
            <person name="Slabodnick M."/>
            <person name="Ruby J.G."/>
            <person name="Reiff S.B."/>
            <person name="Swart E.C."/>
            <person name="Gosai S."/>
            <person name="Prabakaran S."/>
            <person name="Witkowska E."/>
            <person name="Larue G.E."/>
            <person name="Fisher S."/>
            <person name="Freeman R.M."/>
            <person name="Gunawardena J."/>
            <person name="Chu W."/>
            <person name="Stover N.A."/>
            <person name="Gregory B.D."/>
            <person name="Nowacki M."/>
            <person name="Derisi J."/>
            <person name="Roy S.W."/>
            <person name="Marshall W.F."/>
            <person name="Sood P."/>
        </authorList>
    </citation>
    <scope>NUCLEOTIDE SEQUENCE [LARGE SCALE GENOMIC DNA]</scope>
    <source>
        <strain evidence="3">WM001</strain>
    </source>
</reference>
<feature type="coiled-coil region" evidence="1">
    <location>
        <begin position="316"/>
        <end position="343"/>
    </location>
</feature>
<dbReference type="PANTHER" id="PTHR44167:SF25">
    <property type="entry name" value="PROTEIN KINASE DOMAIN CONTAINING PROTEIN"/>
    <property type="match status" value="1"/>
</dbReference>
<dbReference type="PROSITE" id="PS00109">
    <property type="entry name" value="PROTEIN_KINASE_TYR"/>
    <property type="match status" value="1"/>
</dbReference>
<dbReference type="EMBL" id="MPUH01001138">
    <property type="protein sequence ID" value="OMJ69965.1"/>
    <property type="molecule type" value="Genomic_DNA"/>
</dbReference>
<evidence type="ECO:0000313" key="3">
    <source>
        <dbReference type="EMBL" id="OMJ69965.1"/>
    </source>
</evidence>
<evidence type="ECO:0000259" key="2">
    <source>
        <dbReference type="PROSITE" id="PS50011"/>
    </source>
</evidence>
<dbReference type="PROSITE" id="PS50011">
    <property type="entry name" value="PROTEIN_KINASE_DOM"/>
    <property type="match status" value="1"/>
</dbReference>
<dbReference type="PANTHER" id="PTHR44167">
    <property type="entry name" value="OVARIAN-SPECIFIC SERINE/THREONINE-PROTEIN KINASE LOK-RELATED"/>
    <property type="match status" value="1"/>
</dbReference>
<organism evidence="3 4">
    <name type="scientific">Stentor coeruleus</name>
    <dbReference type="NCBI Taxonomy" id="5963"/>
    <lineage>
        <taxon>Eukaryota</taxon>
        <taxon>Sar</taxon>
        <taxon>Alveolata</taxon>
        <taxon>Ciliophora</taxon>
        <taxon>Postciliodesmatophora</taxon>
        <taxon>Heterotrichea</taxon>
        <taxon>Heterotrichida</taxon>
        <taxon>Stentoridae</taxon>
        <taxon>Stentor</taxon>
    </lineage>
</organism>
<dbReference type="GO" id="GO:0005524">
    <property type="term" value="F:ATP binding"/>
    <property type="evidence" value="ECO:0007669"/>
    <property type="project" value="InterPro"/>
</dbReference>
<dbReference type="InterPro" id="IPR000719">
    <property type="entry name" value="Prot_kinase_dom"/>
</dbReference>
<dbReference type="Gene3D" id="1.10.510.10">
    <property type="entry name" value="Transferase(Phosphotransferase) domain 1"/>
    <property type="match status" value="1"/>
</dbReference>
<evidence type="ECO:0000256" key="1">
    <source>
        <dbReference type="SAM" id="Coils"/>
    </source>
</evidence>
<dbReference type="SUPFAM" id="SSF56112">
    <property type="entry name" value="Protein kinase-like (PK-like)"/>
    <property type="match status" value="1"/>
</dbReference>
<dbReference type="Pfam" id="PF00069">
    <property type="entry name" value="Pkinase"/>
    <property type="match status" value="1"/>
</dbReference>
<comment type="caution">
    <text evidence="3">The sequence shown here is derived from an EMBL/GenBank/DDBJ whole genome shotgun (WGS) entry which is preliminary data.</text>
</comment>
<keyword evidence="4" id="KW-1185">Reference proteome</keyword>
<dbReference type="GO" id="GO:0044773">
    <property type="term" value="P:mitotic DNA damage checkpoint signaling"/>
    <property type="evidence" value="ECO:0007669"/>
    <property type="project" value="TreeGrafter"/>
</dbReference>
<dbReference type="InterPro" id="IPR008266">
    <property type="entry name" value="Tyr_kinase_AS"/>
</dbReference>
<sequence length="356" mass="41683">MSEIALPQGFIYKGQLYANSKSKVIKAAKDGKEFAIKCPLDTITINKYIETEVDIYKKNLSGIVKFYDHIIIDSNHYLIFKYYPCSLSDFIQVNPCINTHTLYRWATQIAQTMAQLHEENYIHRDLSPDNILMTSNSELADVVIADLELNINTDYKTPETHIYKRGFSAPEINKGKYDNKVDVFSFGAIIYYCLTYHTYDISNFDLIQSSTDIENGWIELMRMSLDEDYKNRKSFRDILDLLQRDEKKIKSFKRFNYLLYNIKNLNCSRIMENYLIRIALKHVPKINFFNINTYVNIEDTIKNWNEKISSMPDISSNTIKNEKNALIEEFENLIKQIQSIKIEKLARQALSALKKL</sequence>
<dbReference type="GO" id="GO:0005737">
    <property type="term" value="C:cytoplasm"/>
    <property type="evidence" value="ECO:0007669"/>
    <property type="project" value="TreeGrafter"/>
</dbReference>
<keyword evidence="1" id="KW-0175">Coiled coil</keyword>
<dbReference type="Proteomes" id="UP000187209">
    <property type="component" value="Unassembled WGS sequence"/>
</dbReference>
<name>A0A1R2AZT1_9CILI</name>
<protein>
    <recommendedName>
        <fullName evidence="2">Protein kinase domain-containing protein</fullName>
    </recommendedName>
</protein>
<feature type="domain" description="Protein kinase" evidence="2">
    <location>
        <begin position="10"/>
        <end position="249"/>
    </location>
</feature>
<dbReference type="OrthoDB" id="5337378at2759"/>
<dbReference type="AlphaFoldDB" id="A0A1R2AZT1"/>
<dbReference type="InterPro" id="IPR011009">
    <property type="entry name" value="Kinase-like_dom_sf"/>
</dbReference>
<dbReference type="GO" id="GO:0005634">
    <property type="term" value="C:nucleus"/>
    <property type="evidence" value="ECO:0007669"/>
    <property type="project" value="TreeGrafter"/>
</dbReference>
<evidence type="ECO:0000313" key="4">
    <source>
        <dbReference type="Proteomes" id="UP000187209"/>
    </source>
</evidence>